<accession>A0A6V7R569</accession>
<dbReference type="InterPro" id="IPR012312">
    <property type="entry name" value="Hemerythrin-like"/>
</dbReference>
<evidence type="ECO:0000313" key="3">
    <source>
        <dbReference type="Proteomes" id="UP000521032"/>
    </source>
</evidence>
<dbReference type="Gene3D" id="1.20.120.520">
    <property type="entry name" value="nmb1532 protein domain like"/>
    <property type="match status" value="1"/>
</dbReference>
<evidence type="ECO:0000313" key="2">
    <source>
        <dbReference type="EMBL" id="CAD2072194.1"/>
    </source>
</evidence>
<keyword evidence="3" id="KW-1185">Reference proteome</keyword>
<reference evidence="2 3" key="1">
    <citation type="submission" date="2020-07" db="EMBL/GenBank/DDBJ databases">
        <authorList>
            <person name="Criscuolo A."/>
        </authorList>
    </citation>
    <scope>NUCLEOTIDE SEQUENCE [LARGE SCALE GENOMIC DNA]</scope>
    <source>
        <strain evidence="3">CIP 111030</strain>
    </source>
</reference>
<dbReference type="Proteomes" id="UP000521032">
    <property type="component" value="Unassembled WGS sequence"/>
</dbReference>
<dbReference type="Pfam" id="PF01814">
    <property type="entry name" value="Hemerythrin"/>
    <property type="match status" value="1"/>
</dbReference>
<gene>
    <name evidence="2" type="primary">ytfE</name>
    <name evidence="2" type="ORF">JEOSCH030_00207</name>
</gene>
<feature type="domain" description="Hemerythrin-like" evidence="1">
    <location>
        <begin position="10"/>
        <end position="145"/>
    </location>
</feature>
<dbReference type="AlphaFoldDB" id="A0A6V7R569"/>
<dbReference type="RefSeq" id="WP_186084675.1">
    <property type="nucleotide sequence ID" value="NZ_BMDB01000003.1"/>
</dbReference>
<name>A0A6V7R569_9BACL</name>
<protein>
    <submittedName>
        <fullName evidence="2">Iron-sulfur cluster repair protein YtfE</fullName>
    </submittedName>
</protein>
<evidence type="ECO:0000259" key="1">
    <source>
        <dbReference type="Pfam" id="PF01814"/>
    </source>
</evidence>
<organism evidence="2 3">
    <name type="scientific">Phocicoccus schoeneichii</name>
    <dbReference type="NCBI Taxonomy" id="1812261"/>
    <lineage>
        <taxon>Bacteria</taxon>
        <taxon>Bacillati</taxon>
        <taxon>Bacillota</taxon>
        <taxon>Bacilli</taxon>
        <taxon>Bacillales</taxon>
        <taxon>Salinicoccaceae</taxon>
        <taxon>Phocicoccus</taxon>
    </lineage>
</organism>
<proteinExistence type="predicted"/>
<comment type="caution">
    <text evidence="2">The sequence shown here is derived from an EMBL/GenBank/DDBJ whole genome shotgun (WGS) entry which is preliminary data.</text>
</comment>
<sequence>MKFSTKVKALRIVENEHMLIRHLMNDWFNDLEEARELNQIMALALKIKTIREKMHVFLSVLKKHQEKEEKFLFPVLGAYVGTSQGPVITIEAEHDEMNQYFEHFMSHATPDKTVDEIHALLTDLNEGFEILMVHMYKEESVLFTIAEKVLKIKDEEILLESMSTLIYE</sequence>
<dbReference type="EMBL" id="CAJEWE010000004">
    <property type="protein sequence ID" value="CAD2072194.1"/>
    <property type="molecule type" value="Genomic_DNA"/>
</dbReference>